<proteinExistence type="predicted"/>
<accession>A0ACC4BVR9</accession>
<reference evidence="1 2" key="1">
    <citation type="journal article" date="2024" name="Plant Biotechnol. J.">
        <title>Genome and CRISPR/Cas9 system of a widespread forest tree (Populus alba) in the world.</title>
        <authorList>
            <person name="Liu Y.J."/>
            <person name="Jiang P.F."/>
            <person name="Han X.M."/>
            <person name="Li X.Y."/>
            <person name="Wang H.M."/>
            <person name="Wang Y.J."/>
            <person name="Wang X.X."/>
            <person name="Zeng Q.Y."/>
        </authorList>
    </citation>
    <scope>NUCLEOTIDE SEQUENCE [LARGE SCALE GENOMIC DNA]</scope>
    <source>
        <strain evidence="2">cv. PAL-ZL1</strain>
    </source>
</reference>
<comment type="caution">
    <text evidence="1">The sequence shown here is derived from an EMBL/GenBank/DDBJ whole genome shotgun (WGS) entry which is preliminary data.</text>
</comment>
<evidence type="ECO:0000313" key="1">
    <source>
        <dbReference type="EMBL" id="KAL3582672.1"/>
    </source>
</evidence>
<dbReference type="EMBL" id="RCHU02000008">
    <property type="protein sequence ID" value="KAL3582672.1"/>
    <property type="molecule type" value="Genomic_DNA"/>
</dbReference>
<keyword evidence="2" id="KW-1185">Reference proteome</keyword>
<gene>
    <name evidence="1" type="ORF">D5086_017004</name>
</gene>
<dbReference type="Proteomes" id="UP000309997">
    <property type="component" value="Unassembled WGS sequence"/>
</dbReference>
<protein>
    <submittedName>
        <fullName evidence="1">Uncharacterized protein</fullName>
    </submittedName>
</protein>
<organism evidence="1 2">
    <name type="scientific">Populus alba</name>
    <name type="common">White poplar</name>
    <dbReference type="NCBI Taxonomy" id="43335"/>
    <lineage>
        <taxon>Eukaryota</taxon>
        <taxon>Viridiplantae</taxon>
        <taxon>Streptophyta</taxon>
        <taxon>Embryophyta</taxon>
        <taxon>Tracheophyta</taxon>
        <taxon>Spermatophyta</taxon>
        <taxon>Magnoliopsida</taxon>
        <taxon>eudicotyledons</taxon>
        <taxon>Gunneridae</taxon>
        <taxon>Pentapetalae</taxon>
        <taxon>rosids</taxon>
        <taxon>fabids</taxon>
        <taxon>Malpighiales</taxon>
        <taxon>Salicaceae</taxon>
        <taxon>Saliceae</taxon>
        <taxon>Populus</taxon>
    </lineage>
</organism>
<name>A0ACC4BVR9_POPAL</name>
<evidence type="ECO:0000313" key="2">
    <source>
        <dbReference type="Proteomes" id="UP000309997"/>
    </source>
</evidence>
<sequence length="1516" mass="170313">MWIFEPGTRMEISVEIVYAAFSLLLVAWLLINILKRRRGGGDLRCRELEAVKQFTVLFTAFTVLPNVIISILYLGFGFYEYWELRIITSKSVFLSITWILATLVACYSKNRTLREDNRLPLVIILWWVFYCIFDSLSVSIHLITRFSSIELPYPWPEANIADFASFPLLVLLCFNAVTFSCSTKTHDDLETPLLQEKHESLFKDSTCYGNAGIWSKLTFKWLNPLFSSGRIEKLELSHVPPIPASETAKYASSLLEDSFGKNKKETLNLPKAIAYAVWKSLTINGVFAGVNTIASYTGPLLITNFVNFLSENHDDSGHIHGLVLAFIFFFSKTVESVTQRQWYFGTQRIGIRVRAALSVLVYKKSLSVKFARSSNGKIINMINVDVERIGDFCWNIHGVWLLPFQVFLALVILYINLGAAPSIAALSSTILVMVSNTPLASKQERLHSRIMESKDSRIKATSETLKSMRVLKLYSWEPTFLKKLLQLRETERNWLRKYLYTSSAIAFLFWASPTLVSVVTFSVCILLKTPLTTGTVLSALATFRILQEPIYNLPELISMIAQTKVSIDRIQDFLSEDDQKKQIPYQTPQASDITIEMKCGEYAWETIDQNSTKPIIKITKNMKIMKGYKVAVCGSVGSGKSSLLCSILGEIPMISGAGVKVHGTKAYVPQSAWIQTGTVRDNVLFGKDMSKEIYEDVLEGCALNQDIGIWADGDLTVVGERGMNLSGGQKQRIQLARAVYSNSDVYILDDPFSAVDAHTGTHLFKKCLMQLLSQKTVIYATHQLEFLDAADLVLVMKDGVIVQSGKYEDLIADPTGELVRQMAAHRRSLNQVNPPQEDNPLTGGSSQLNKNEVTEEKFEGPTGTDRFSRKTQEEASETGRVKWSVYSTFITSAYKGALVPIILLCQVLFQGLQMGSNYWIAWATEKSHNVTREKLIGVFVLLSAGSSIFILGRAVLLATIAVETAQRLFHGMISSIFRATISFFDATPSSRILSRSSTDQSTVDTDIPYRLAGLAFALIQLLCIVILMSQVAWQVFPIFLVILGISIWYQAYYISTARELARMVGIRKAPILHHFSESITGAATIRCFNQEERFLMRSLSIIDDYSRIVFHNSGTMEWLCIRINFLFNLGFFLVLIILVNLPKSAIDPSLAGLAATYGLNLSVLQAWVIWNLCNVENKMISVERILQFTNIPSEAPLVIEDCRPKPEWPVDGRVELIGLDVQYSPSLPKVLKGITCTFPGGKKIGVVGRTGSGKSTLIQALFRVIEPSGGQILIDGLDISKIGLQDLRSRLGIIPQDPTLFQGTVRTNLDPLEKHSDQEIWEVLNKCRLADIVKRDKRLLDAPVSEDGENWSVGQRQLVCLARVLLKKRRILVLDEATASIDIETDNIIQGTIREETSRCTVITVAHRIPTVIDNDLILVLEDGKVVEYDSPVKLLKDNSSSFSKLVIEFLRRSIQEAFPWLLKSIMIQDFQARLLSVWNASHEQRYIHHRLSAESMKRIMSQVQRQKNKLETSVL</sequence>